<dbReference type="PANTHER" id="PTHR30367">
    <property type="entry name" value="P-HYDROXYBENZOIC ACID EFFLUX PUMP SUBUNIT AAEA-RELATED"/>
    <property type="match status" value="1"/>
</dbReference>
<keyword evidence="3" id="KW-1185">Reference proteome</keyword>
<dbReference type="InterPro" id="IPR050393">
    <property type="entry name" value="MFP_Efflux_Pump"/>
</dbReference>
<name>A0A4R1H8G4_ANCAQ</name>
<dbReference type="SUPFAM" id="SSF111369">
    <property type="entry name" value="HlyD-like secretion proteins"/>
    <property type="match status" value="1"/>
</dbReference>
<dbReference type="AlphaFoldDB" id="A0A4R1H8G4"/>
<dbReference type="OrthoDB" id="7929252at2"/>
<reference evidence="2 3" key="1">
    <citation type="submission" date="2019-03" db="EMBL/GenBank/DDBJ databases">
        <title>Genomic Encyclopedia of Type Strains, Phase IV (KMG-IV): sequencing the most valuable type-strain genomes for metagenomic binning, comparative biology and taxonomic classification.</title>
        <authorList>
            <person name="Goeker M."/>
        </authorList>
    </citation>
    <scope>NUCLEOTIDE SEQUENCE [LARGE SCALE GENOMIC DNA]</scope>
    <source>
        <strain evidence="2 3">DSM 101</strain>
    </source>
</reference>
<evidence type="ECO:0000256" key="1">
    <source>
        <dbReference type="SAM" id="Coils"/>
    </source>
</evidence>
<sequence length="410" mass="44091">MLELLLCSLLTVLPDYLYRRYAQGKRFGREITLFSVWFELRWGITACLMLTVTLITIIFYNHPSATNVTAYFRTVPIVPETIGRVAEIAVGVSDRIEKGQPIFRLDDAAQKAAAETARRRIAETDAEIVVARTDVAAAQGQITQAEKALQQARDELDTKSQLNTRNADVVSRRELERLQVVVEGREGAVAAVVAAKEGALIRLETLLPAQKASAEAALAQAEVELAKTVIRAGVTGRVEQFGLRVGDLVNPLMRPAGVLIPDDAGRQRLVAGFGQIEAQVLKPGMIAEATCLSKPLTIIPMVVTSVQDVIAAGQLRASEQLVDAQQVGAPGTLTVFLEPLYEGGLDGIPPGSSCVANAYSNNHDLIASGEVGTLRGLYLHVVDTVALVHALLLRIQALILPVKTLVFGGH</sequence>
<dbReference type="Gene3D" id="1.10.287.470">
    <property type="entry name" value="Helix hairpin bin"/>
    <property type="match status" value="1"/>
</dbReference>
<evidence type="ECO:0000313" key="2">
    <source>
        <dbReference type="EMBL" id="TCK16723.1"/>
    </source>
</evidence>
<proteinExistence type="predicted"/>
<dbReference type="PANTHER" id="PTHR30367:SF12">
    <property type="entry name" value="P-HYDROXYBENZOIC ACID EFFLUX PUMP SUBUNIT AAEA"/>
    <property type="match status" value="1"/>
</dbReference>
<accession>A0A4R1H8G4</accession>
<keyword evidence="1" id="KW-0175">Coiled coil</keyword>
<protein>
    <submittedName>
        <fullName evidence="2">Multidrug resistance efflux pump</fullName>
    </submittedName>
</protein>
<dbReference type="EMBL" id="SMFY01000006">
    <property type="protein sequence ID" value="TCK16723.1"/>
    <property type="molecule type" value="Genomic_DNA"/>
</dbReference>
<feature type="coiled-coil region" evidence="1">
    <location>
        <begin position="135"/>
        <end position="162"/>
    </location>
</feature>
<evidence type="ECO:0000313" key="3">
    <source>
        <dbReference type="Proteomes" id="UP000295030"/>
    </source>
</evidence>
<dbReference type="Gene3D" id="2.40.50.100">
    <property type="match status" value="1"/>
</dbReference>
<comment type="caution">
    <text evidence="2">The sequence shown here is derived from an EMBL/GenBank/DDBJ whole genome shotgun (WGS) entry which is preliminary data.</text>
</comment>
<organism evidence="2 3">
    <name type="scientific">Ancylobacter aquaticus</name>
    <dbReference type="NCBI Taxonomy" id="100"/>
    <lineage>
        <taxon>Bacteria</taxon>
        <taxon>Pseudomonadati</taxon>
        <taxon>Pseudomonadota</taxon>
        <taxon>Alphaproteobacteria</taxon>
        <taxon>Hyphomicrobiales</taxon>
        <taxon>Xanthobacteraceae</taxon>
        <taxon>Ancylobacter</taxon>
    </lineage>
</organism>
<dbReference type="RefSeq" id="WP_131837354.1">
    <property type="nucleotide sequence ID" value="NZ_SMFY01000006.1"/>
</dbReference>
<dbReference type="Proteomes" id="UP000295030">
    <property type="component" value="Unassembled WGS sequence"/>
</dbReference>
<gene>
    <name evidence="2" type="ORF">EV667_4316</name>
</gene>